<reference evidence="3 4" key="1">
    <citation type="submission" date="2014-04" db="EMBL/GenBank/DDBJ databases">
        <authorList>
            <consortium name="DOE Joint Genome Institute"/>
            <person name="Kuo A."/>
            <person name="Tarkka M."/>
            <person name="Buscot F."/>
            <person name="Kohler A."/>
            <person name="Nagy L.G."/>
            <person name="Floudas D."/>
            <person name="Copeland A."/>
            <person name="Barry K.W."/>
            <person name="Cichocki N."/>
            <person name="Veneault-Fourrey C."/>
            <person name="LaButti K."/>
            <person name="Lindquist E.A."/>
            <person name="Lipzen A."/>
            <person name="Lundell T."/>
            <person name="Morin E."/>
            <person name="Murat C."/>
            <person name="Sun H."/>
            <person name="Tunlid A."/>
            <person name="Henrissat B."/>
            <person name="Grigoriev I.V."/>
            <person name="Hibbett D.S."/>
            <person name="Martin F."/>
            <person name="Nordberg H.P."/>
            <person name="Cantor M.N."/>
            <person name="Hua S.X."/>
        </authorList>
    </citation>
    <scope>NUCLEOTIDE SEQUENCE [LARGE SCALE GENOMIC DNA]</scope>
    <source>
        <strain evidence="3 4">F 1598</strain>
    </source>
</reference>
<dbReference type="PROSITE" id="PS50181">
    <property type="entry name" value="FBOX"/>
    <property type="match status" value="1"/>
</dbReference>
<gene>
    <name evidence="3" type="ORF">PILCRDRAFT_830419</name>
</gene>
<feature type="region of interest" description="Disordered" evidence="1">
    <location>
        <begin position="1"/>
        <end position="72"/>
    </location>
</feature>
<dbReference type="SMART" id="SM00256">
    <property type="entry name" value="FBOX"/>
    <property type="match status" value="1"/>
</dbReference>
<reference evidence="4" key="2">
    <citation type="submission" date="2015-01" db="EMBL/GenBank/DDBJ databases">
        <title>Evolutionary Origins and Diversification of the Mycorrhizal Mutualists.</title>
        <authorList>
            <consortium name="DOE Joint Genome Institute"/>
            <consortium name="Mycorrhizal Genomics Consortium"/>
            <person name="Kohler A."/>
            <person name="Kuo A."/>
            <person name="Nagy L.G."/>
            <person name="Floudas D."/>
            <person name="Copeland A."/>
            <person name="Barry K.W."/>
            <person name="Cichocki N."/>
            <person name="Veneault-Fourrey C."/>
            <person name="LaButti K."/>
            <person name="Lindquist E.A."/>
            <person name="Lipzen A."/>
            <person name="Lundell T."/>
            <person name="Morin E."/>
            <person name="Murat C."/>
            <person name="Riley R."/>
            <person name="Ohm R."/>
            <person name="Sun H."/>
            <person name="Tunlid A."/>
            <person name="Henrissat B."/>
            <person name="Grigoriev I.V."/>
            <person name="Hibbett D.S."/>
            <person name="Martin F."/>
        </authorList>
    </citation>
    <scope>NUCLEOTIDE SEQUENCE [LARGE SCALE GENOMIC DNA]</scope>
    <source>
        <strain evidence="4">F 1598</strain>
    </source>
</reference>
<dbReference type="InParanoid" id="A0A0C3EU30"/>
<dbReference type="HOGENOM" id="CLU_1504026_0_0_1"/>
<dbReference type="OrthoDB" id="2322499at2759"/>
<protein>
    <recommendedName>
        <fullName evidence="2">F-box domain-containing protein</fullName>
    </recommendedName>
</protein>
<evidence type="ECO:0000256" key="1">
    <source>
        <dbReference type="SAM" id="MobiDB-lite"/>
    </source>
</evidence>
<sequence>MSTHGTSESHSDDEVNEYVELEESDKEEGPSGRLSRLNRPTIAPAPKRRRFGGLRRKPATAKAKGKGKGRNHGKLAQLMEMPLDVLFEITSQLEPLDILQLSRVSKRFRTIFASKGSKHIWVAARKNLPGMPDCPHDLSEPQYASLMFEHNCHACGKPRSLMADYSLRVNFCTPCFKTK</sequence>
<dbReference type="Pfam" id="PF00646">
    <property type="entry name" value="F-box"/>
    <property type="match status" value="1"/>
</dbReference>
<dbReference type="Proteomes" id="UP000054166">
    <property type="component" value="Unassembled WGS sequence"/>
</dbReference>
<dbReference type="CDD" id="cd09917">
    <property type="entry name" value="F-box_SF"/>
    <property type="match status" value="1"/>
</dbReference>
<dbReference type="InterPro" id="IPR036047">
    <property type="entry name" value="F-box-like_dom_sf"/>
</dbReference>
<feature type="domain" description="F-box" evidence="2">
    <location>
        <begin position="75"/>
        <end position="124"/>
    </location>
</feature>
<keyword evidence="4" id="KW-1185">Reference proteome</keyword>
<dbReference type="SUPFAM" id="SSF81383">
    <property type="entry name" value="F-box domain"/>
    <property type="match status" value="1"/>
</dbReference>
<proteinExistence type="predicted"/>
<evidence type="ECO:0000313" key="3">
    <source>
        <dbReference type="EMBL" id="KIM71321.1"/>
    </source>
</evidence>
<evidence type="ECO:0000259" key="2">
    <source>
        <dbReference type="PROSITE" id="PS50181"/>
    </source>
</evidence>
<feature type="compositionally biased region" description="Basic residues" evidence="1">
    <location>
        <begin position="46"/>
        <end position="72"/>
    </location>
</feature>
<evidence type="ECO:0000313" key="4">
    <source>
        <dbReference type="Proteomes" id="UP000054166"/>
    </source>
</evidence>
<organism evidence="3 4">
    <name type="scientific">Piloderma croceum (strain F 1598)</name>
    <dbReference type="NCBI Taxonomy" id="765440"/>
    <lineage>
        <taxon>Eukaryota</taxon>
        <taxon>Fungi</taxon>
        <taxon>Dikarya</taxon>
        <taxon>Basidiomycota</taxon>
        <taxon>Agaricomycotina</taxon>
        <taxon>Agaricomycetes</taxon>
        <taxon>Agaricomycetidae</taxon>
        <taxon>Atheliales</taxon>
        <taxon>Atheliaceae</taxon>
        <taxon>Piloderma</taxon>
    </lineage>
</organism>
<dbReference type="AlphaFoldDB" id="A0A0C3EU30"/>
<feature type="compositionally biased region" description="Acidic residues" evidence="1">
    <location>
        <begin position="14"/>
        <end position="26"/>
    </location>
</feature>
<dbReference type="EMBL" id="KN833358">
    <property type="protein sequence ID" value="KIM71321.1"/>
    <property type="molecule type" value="Genomic_DNA"/>
</dbReference>
<name>A0A0C3EU30_PILCF</name>
<accession>A0A0C3EU30</accession>
<dbReference type="Gene3D" id="1.20.1280.50">
    <property type="match status" value="1"/>
</dbReference>
<dbReference type="InterPro" id="IPR001810">
    <property type="entry name" value="F-box_dom"/>
</dbReference>